<dbReference type="RefSeq" id="WP_165302908.1">
    <property type="nucleotide sequence ID" value="NZ_JAAKZZ010000668.1"/>
</dbReference>
<organism evidence="4 5">
    <name type="scientific">Streptomyces boncukensis</name>
    <dbReference type="NCBI Taxonomy" id="2711219"/>
    <lineage>
        <taxon>Bacteria</taxon>
        <taxon>Bacillati</taxon>
        <taxon>Actinomycetota</taxon>
        <taxon>Actinomycetes</taxon>
        <taxon>Kitasatosporales</taxon>
        <taxon>Streptomycetaceae</taxon>
        <taxon>Streptomyces</taxon>
    </lineage>
</organism>
<reference evidence="4 5" key="1">
    <citation type="submission" date="2020-02" db="EMBL/GenBank/DDBJ databases">
        <title>Whole-genome analyses of novel actinobacteria.</title>
        <authorList>
            <person name="Sahin N."/>
            <person name="Tatar D."/>
        </authorList>
    </citation>
    <scope>NUCLEOTIDE SEQUENCE [LARGE SCALE GENOMIC DNA]</scope>
    <source>
        <strain evidence="4 5">SB3404</strain>
    </source>
</reference>
<gene>
    <name evidence="4" type="ORF">G5C65_33970</name>
</gene>
<accession>A0A6G4X7Y3</accession>
<dbReference type="EMBL" id="JAAKZZ010000668">
    <property type="protein sequence ID" value="NGO73252.1"/>
    <property type="molecule type" value="Genomic_DNA"/>
</dbReference>
<comment type="caution">
    <text evidence="4">The sequence shown here is derived from an EMBL/GenBank/DDBJ whole genome shotgun (WGS) entry which is preliminary data.</text>
</comment>
<dbReference type="PRINTS" id="PR00080">
    <property type="entry name" value="SDRFAMILY"/>
</dbReference>
<comment type="similarity">
    <text evidence="1 3">Belongs to the short-chain dehydrogenases/reductases (SDR) family.</text>
</comment>
<evidence type="ECO:0000256" key="3">
    <source>
        <dbReference type="RuleBase" id="RU000363"/>
    </source>
</evidence>
<dbReference type="Proteomes" id="UP000477722">
    <property type="component" value="Unassembled WGS sequence"/>
</dbReference>
<dbReference type="InterPro" id="IPR002347">
    <property type="entry name" value="SDR_fam"/>
</dbReference>
<keyword evidence="2" id="KW-0560">Oxidoreductase</keyword>
<proteinExistence type="inferred from homology"/>
<dbReference type="SUPFAM" id="SSF51735">
    <property type="entry name" value="NAD(P)-binding Rossmann-fold domains"/>
    <property type="match status" value="1"/>
</dbReference>
<sequence>MSEKSLTQPLAGRVAVVTGASSGIGGAAAEHLAGLGARVAVLARRADRLAELVARIEKSGGTALALAADVTDPAAVRSAAGRVADELGTADLLLNNAGVMLPAPVEERAAEQWQHQIDLNVSGLMHVIGAFTPQLVRAAAERGVADLVNTSSVAAQNVFPNFAVYSGTKAYVTHLSRHLRVELGPKDVRVSAVEPGIVGTELQSHVTDEGARQWLEGTRETVEWLAPQDVAETVGFLAALPPRVNLQQVTIMPTRQTG</sequence>
<dbReference type="GO" id="GO:0016616">
    <property type="term" value="F:oxidoreductase activity, acting on the CH-OH group of donors, NAD or NADP as acceptor"/>
    <property type="evidence" value="ECO:0007669"/>
    <property type="project" value="UniProtKB-ARBA"/>
</dbReference>
<dbReference type="AlphaFoldDB" id="A0A6G4X7Y3"/>
<dbReference type="PRINTS" id="PR00081">
    <property type="entry name" value="GDHRDH"/>
</dbReference>
<dbReference type="PROSITE" id="PS00061">
    <property type="entry name" value="ADH_SHORT"/>
    <property type="match status" value="1"/>
</dbReference>
<dbReference type="PANTHER" id="PTHR43669:SF3">
    <property type="entry name" value="ALCOHOL DEHYDROGENASE, PUTATIVE (AFU_ORTHOLOGUE AFUA_3G03445)-RELATED"/>
    <property type="match status" value="1"/>
</dbReference>
<dbReference type="InterPro" id="IPR036291">
    <property type="entry name" value="NAD(P)-bd_dom_sf"/>
</dbReference>
<evidence type="ECO:0000313" key="5">
    <source>
        <dbReference type="Proteomes" id="UP000477722"/>
    </source>
</evidence>
<evidence type="ECO:0000256" key="1">
    <source>
        <dbReference type="ARBA" id="ARBA00006484"/>
    </source>
</evidence>
<dbReference type="FunFam" id="3.40.50.720:FF:000047">
    <property type="entry name" value="NADP-dependent L-serine/L-allo-threonine dehydrogenase"/>
    <property type="match status" value="1"/>
</dbReference>
<dbReference type="PANTHER" id="PTHR43669">
    <property type="entry name" value="5-KETO-D-GLUCONATE 5-REDUCTASE"/>
    <property type="match status" value="1"/>
</dbReference>
<name>A0A6G4X7Y3_9ACTN</name>
<protein>
    <submittedName>
        <fullName evidence="4">SDR family oxidoreductase</fullName>
    </submittedName>
</protein>
<evidence type="ECO:0000313" key="4">
    <source>
        <dbReference type="EMBL" id="NGO73252.1"/>
    </source>
</evidence>
<dbReference type="InterPro" id="IPR020904">
    <property type="entry name" value="Sc_DH/Rdtase_CS"/>
</dbReference>
<evidence type="ECO:0000256" key="2">
    <source>
        <dbReference type="ARBA" id="ARBA00023002"/>
    </source>
</evidence>
<dbReference type="Pfam" id="PF00106">
    <property type="entry name" value="adh_short"/>
    <property type="match status" value="1"/>
</dbReference>
<keyword evidence="5" id="KW-1185">Reference proteome</keyword>
<dbReference type="Gene3D" id="3.40.50.720">
    <property type="entry name" value="NAD(P)-binding Rossmann-like Domain"/>
    <property type="match status" value="1"/>
</dbReference>